<dbReference type="NCBIfam" id="TIGR04057">
    <property type="entry name" value="SusC_RagA_signa"/>
    <property type="match status" value="1"/>
</dbReference>
<feature type="domain" description="TonB-dependent receptor plug" evidence="9">
    <location>
        <begin position="189"/>
        <end position="294"/>
    </location>
</feature>
<dbReference type="PANTHER" id="PTHR30069">
    <property type="entry name" value="TONB-DEPENDENT OUTER MEMBRANE RECEPTOR"/>
    <property type="match status" value="1"/>
</dbReference>
<dbReference type="InterPro" id="IPR012910">
    <property type="entry name" value="Plug_dom"/>
</dbReference>
<dbReference type="InterPro" id="IPR037066">
    <property type="entry name" value="Plug_dom_sf"/>
</dbReference>
<dbReference type="InterPro" id="IPR036942">
    <property type="entry name" value="Beta-barrel_TonB_sf"/>
</dbReference>
<evidence type="ECO:0000256" key="2">
    <source>
        <dbReference type="ARBA" id="ARBA00022448"/>
    </source>
</evidence>
<dbReference type="InterPro" id="IPR023996">
    <property type="entry name" value="TonB-dep_OMP_SusC/RagA"/>
</dbReference>
<protein>
    <submittedName>
        <fullName evidence="10">SusC/RagA family TonB-linked outer membrane protein</fullName>
    </submittedName>
</protein>
<dbReference type="PROSITE" id="PS52016">
    <property type="entry name" value="TONB_DEPENDENT_REC_3"/>
    <property type="match status" value="1"/>
</dbReference>
<dbReference type="SUPFAM" id="SSF49464">
    <property type="entry name" value="Carboxypeptidase regulatory domain-like"/>
    <property type="match status" value="1"/>
</dbReference>
<evidence type="ECO:0000313" key="10">
    <source>
        <dbReference type="EMBL" id="MCL6273756.1"/>
    </source>
</evidence>
<dbReference type="Proteomes" id="UP001203607">
    <property type="component" value="Unassembled WGS sequence"/>
</dbReference>
<keyword evidence="3 8" id="KW-1134">Transmembrane beta strand</keyword>
<dbReference type="NCBIfam" id="TIGR04056">
    <property type="entry name" value="OMP_RagA_SusC"/>
    <property type="match status" value="1"/>
</dbReference>
<sequence length="1092" mass="120258">MKDIYLEWNSTSEVKVLDVFDEIENQSAFKFNYDEKDVKGKTRFLIAQGPHSVYDLLEQISTEASLNFRRINTTIAVTPRPKKEAPVVIEKDIVQRTVTGNVSDANGGPLPGVSILEQGTTNGTQTDFDGNYSIEVSDGAVLVFSYLGMLSQNISVGSSNAIDVVMQEDASQLDEVVVTALGLERSEKSLSYANQQVSTEELTQARPVNVLEGLSGKVAGLSVTQSAAGVGAPTKVLLRGNRSINGSSQPLYVVDGILLNGDINNISPDDIQEISVLRGANAAALYGSRAANGAIVITTKSGKGAPEGVSTSVSFTANFASAINLLELQNEYGQGAGGVYGEQATTSWGPRFDGSQVAHWSNNPEYPLFGQTYTYEAQPDNVDDFFQVGHNLATNIGVNINSEKSNVFLGYTYTDAGGIVPGNDLQRHSISTRINSRVTDKLTTDVKLNYIRDDFSNQLATGEGFDNPVRYLYKTPRNIRTEDFENFSFVNAEGKVRQHYFLPQFNGGGNPYWTINNVLRPRIQERVLGLLSLKYQITDDLYILGRSALDRDSYRSEILRSNDTYTVAQFGSYRNEQQVISDWNTDVLINFNKNLSEDFSIDLNAGANLRNFRRDRLWGEGSNFSIENLFALGNTQDPTAREEFETFETQSVYAFGEFSYKNAVYLNITARNDWSSTLPEDNRSYFYPSVGLTAVVTDLFDADFGPMSFLKLRSNWAEVGNDTDAFSLFRQANIIAGTGELDEVLPNPNLRPETTRSLELGFDSRWMENRLRFDFTWFKTNTFDQIFATPTPVASGIASRFQNGADIQNKGVEIILGATIIDNPDFTWDLDVNFGTNESEVLAIAEGFDRLTTNSDFIRDYVLQVGGEFGDIYSRGFQRDDQGRVLIDDLGLPLITPGRSDVLVANFNPDWLGGVRNSFRYKNFNFSALIDIRQGGTATNFTDAILARDGVLESTLQGREGGLIIGENFLAGETAIVQSSGAANNISVTAEDYWNRVGGRNTPVGEAFVTDLSNVRLRELVIGYSVPQSVLSKTFIKTANVSFVGRNLFFISNKAESFDPDLLASTANNAEGTSAFPLPTTRQLGLSINFGF</sequence>
<evidence type="ECO:0000259" key="9">
    <source>
        <dbReference type="Pfam" id="PF07715"/>
    </source>
</evidence>
<accession>A0ABT0PRC4</accession>
<dbReference type="Pfam" id="PF07715">
    <property type="entry name" value="Plug"/>
    <property type="match status" value="1"/>
</dbReference>
<dbReference type="SUPFAM" id="SSF56935">
    <property type="entry name" value="Porins"/>
    <property type="match status" value="1"/>
</dbReference>
<evidence type="ECO:0000256" key="6">
    <source>
        <dbReference type="ARBA" id="ARBA00023136"/>
    </source>
</evidence>
<keyword evidence="2 8" id="KW-0813">Transport</keyword>
<dbReference type="Gene3D" id="2.60.40.1120">
    <property type="entry name" value="Carboxypeptidase-like, regulatory domain"/>
    <property type="match status" value="1"/>
</dbReference>
<dbReference type="PANTHER" id="PTHR30069:SF29">
    <property type="entry name" value="HEMOGLOBIN AND HEMOGLOBIN-HAPTOGLOBIN-BINDING PROTEIN 1-RELATED"/>
    <property type="match status" value="1"/>
</dbReference>
<evidence type="ECO:0000256" key="4">
    <source>
        <dbReference type="ARBA" id="ARBA00022692"/>
    </source>
</evidence>
<organism evidence="10 11">
    <name type="scientific">Flagellimonas spongiicola</name>
    <dbReference type="NCBI Taxonomy" id="2942208"/>
    <lineage>
        <taxon>Bacteria</taxon>
        <taxon>Pseudomonadati</taxon>
        <taxon>Bacteroidota</taxon>
        <taxon>Flavobacteriia</taxon>
        <taxon>Flavobacteriales</taxon>
        <taxon>Flavobacteriaceae</taxon>
        <taxon>Flagellimonas</taxon>
    </lineage>
</organism>
<evidence type="ECO:0000256" key="8">
    <source>
        <dbReference type="PROSITE-ProRule" id="PRU01360"/>
    </source>
</evidence>
<dbReference type="Gene3D" id="2.40.170.20">
    <property type="entry name" value="TonB-dependent receptor, beta-barrel domain"/>
    <property type="match status" value="1"/>
</dbReference>
<evidence type="ECO:0000256" key="1">
    <source>
        <dbReference type="ARBA" id="ARBA00004571"/>
    </source>
</evidence>
<dbReference type="InterPro" id="IPR039426">
    <property type="entry name" value="TonB-dep_rcpt-like"/>
</dbReference>
<keyword evidence="4 8" id="KW-0812">Transmembrane</keyword>
<dbReference type="EMBL" id="JAMFMA010000002">
    <property type="protein sequence ID" value="MCL6273756.1"/>
    <property type="molecule type" value="Genomic_DNA"/>
</dbReference>
<reference evidence="10 11" key="1">
    <citation type="submission" date="2022-05" db="EMBL/GenBank/DDBJ databases">
        <authorList>
            <person name="Park J.-S."/>
        </authorList>
    </citation>
    <scope>NUCLEOTIDE SEQUENCE [LARGE SCALE GENOMIC DNA]</scope>
    <source>
        <strain evidence="10 11">2012CJ35-5</strain>
    </source>
</reference>
<comment type="similarity">
    <text evidence="8">Belongs to the TonB-dependent receptor family.</text>
</comment>
<dbReference type="RefSeq" id="WP_249656947.1">
    <property type="nucleotide sequence ID" value="NZ_JAMFMA010000002.1"/>
</dbReference>
<dbReference type="Gene3D" id="2.170.130.10">
    <property type="entry name" value="TonB-dependent receptor, plug domain"/>
    <property type="match status" value="1"/>
</dbReference>
<gene>
    <name evidence="10" type="ORF">M3P19_07040</name>
</gene>
<evidence type="ECO:0000256" key="5">
    <source>
        <dbReference type="ARBA" id="ARBA00022729"/>
    </source>
</evidence>
<keyword evidence="6 8" id="KW-0472">Membrane</keyword>
<comment type="subcellular location">
    <subcellularLocation>
        <location evidence="1 8">Cell outer membrane</location>
        <topology evidence="1 8">Multi-pass membrane protein</topology>
    </subcellularLocation>
</comment>
<evidence type="ECO:0000256" key="3">
    <source>
        <dbReference type="ARBA" id="ARBA00022452"/>
    </source>
</evidence>
<dbReference type="InterPro" id="IPR023997">
    <property type="entry name" value="TonB-dep_OMP_SusC/RagA_CS"/>
</dbReference>
<comment type="caution">
    <text evidence="10">The sequence shown here is derived from an EMBL/GenBank/DDBJ whole genome shotgun (WGS) entry which is preliminary data.</text>
</comment>
<dbReference type="Pfam" id="PF13715">
    <property type="entry name" value="CarbopepD_reg_2"/>
    <property type="match status" value="1"/>
</dbReference>
<evidence type="ECO:0000256" key="7">
    <source>
        <dbReference type="ARBA" id="ARBA00023237"/>
    </source>
</evidence>
<name>A0ABT0PRC4_9FLAO</name>
<keyword evidence="5" id="KW-0732">Signal</keyword>
<evidence type="ECO:0000313" key="11">
    <source>
        <dbReference type="Proteomes" id="UP001203607"/>
    </source>
</evidence>
<proteinExistence type="inferred from homology"/>
<keyword evidence="7 8" id="KW-0998">Cell outer membrane</keyword>
<dbReference type="InterPro" id="IPR008969">
    <property type="entry name" value="CarboxyPept-like_regulatory"/>
</dbReference>
<keyword evidence="11" id="KW-1185">Reference proteome</keyword>